<sequence>MQTNSSQKRVYDETFSQLALPSKPSNSSTLTLDQQESSSITVSDSLPKPLATKQYVNRSHINSTRNIGYNSKLPLFTPPALKNRERRKLDSAVYHSTIPLEAKRSRKLHTEIIADQRYLQHMYDNWENKLDQIKEAQVLLKRMSEFEEADIKGIGPLFEDHFNPLLNTDKMDNQIPKSLSSVMMRRPVSVRTPSISDPRAQPDVITICEQEYVSNSKVNIDTPPQQQEQLSAASPSPSQSQSSSPPPRQQLSALSLLALSALNTPDNVLKKRSRKRHKQQDIQRTPSETGSIEDDTEDDTEDDAEDNSSEDEDDEDDEDEDEDDLLETTNAADEDDDAARRALTSMLVEFGGV</sequence>
<protein>
    <submittedName>
        <fullName evidence="2">Uncharacterized protein</fullName>
    </submittedName>
</protein>
<evidence type="ECO:0000256" key="1">
    <source>
        <dbReference type="SAM" id="MobiDB-lite"/>
    </source>
</evidence>
<name>A0ABR3BE28_PHYBL</name>
<feature type="compositionally biased region" description="Low complexity" evidence="1">
    <location>
        <begin position="223"/>
        <end position="249"/>
    </location>
</feature>
<evidence type="ECO:0000313" key="2">
    <source>
        <dbReference type="EMBL" id="KAL0097110.1"/>
    </source>
</evidence>
<dbReference type="Proteomes" id="UP001448207">
    <property type="component" value="Unassembled WGS sequence"/>
</dbReference>
<feature type="compositionally biased region" description="Polar residues" evidence="1">
    <location>
        <begin position="1"/>
        <end position="44"/>
    </location>
</feature>
<organism evidence="2 3">
    <name type="scientific">Phycomyces blakesleeanus</name>
    <dbReference type="NCBI Taxonomy" id="4837"/>
    <lineage>
        <taxon>Eukaryota</taxon>
        <taxon>Fungi</taxon>
        <taxon>Fungi incertae sedis</taxon>
        <taxon>Mucoromycota</taxon>
        <taxon>Mucoromycotina</taxon>
        <taxon>Mucoromycetes</taxon>
        <taxon>Mucorales</taxon>
        <taxon>Phycomycetaceae</taxon>
        <taxon>Phycomyces</taxon>
    </lineage>
</organism>
<keyword evidence="3" id="KW-1185">Reference proteome</keyword>
<reference evidence="2 3" key="1">
    <citation type="submission" date="2024-04" db="EMBL/GenBank/DDBJ databases">
        <title>Symmetric and asymmetric DNA N6-adenine methylation regulates different biological responses in Mucorales.</title>
        <authorList>
            <consortium name="Lawrence Berkeley National Laboratory"/>
            <person name="Lax C."/>
            <person name="Mondo S.J."/>
            <person name="Osorio-Concepcion M."/>
            <person name="Muszewska A."/>
            <person name="Corrochano-Luque M."/>
            <person name="Gutierrez G."/>
            <person name="Riley R."/>
            <person name="Lipzen A."/>
            <person name="Guo J."/>
            <person name="Hundley H."/>
            <person name="Amirebrahimi M."/>
            <person name="Ng V."/>
            <person name="Lorenzo-Gutierrez D."/>
            <person name="Binder U."/>
            <person name="Yang J."/>
            <person name="Song Y."/>
            <person name="Canovas D."/>
            <person name="Navarro E."/>
            <person name="Freitag M."/>
            <person name="Gabaldon T."/>
            <person name="Grigoriev I.V."/>
            <person name="Corrochano L.M."/>
            <person name="Nicolas F.E."/>
            <person name="Garre V."/>
        </authorList>
    </citation>
    <scope>NUCLEOTIDE SEQUENCE [LARGE SCALE GENOMIC DNA]</scope>
    <source>
        <strain evidence="2 3">L51</strain>
    </source>
</reference>
<feature type="compositionally biased region" description="Acidic residues" evidence="1">
    <location>
        <begin position="291"/>
        <end position="337"/>
    </location>
</feature>
<proteinExistence type="predicted"/>
<comment type="caution">
    <text evidence="2">The sequence shown here is derived from an EMBL/GenBank/DDBJ whole genome shotgun (WGS) entry which is preliminary data.</text>
</comment>
<gene>
    <name evidence="2" type="ORF">J3Q64DRAFT_1711441</name>
</gene>
<feature type="region of interest" description="Disordered" evidence="1">
    <location>
        <begin position="219"/>
        <end position="249"/>
    </location>
</feature>
<evidence type="ECO:0000313" key="3">
    <source>
        <dbReference type="Proteomes" id="UP001448207"/>
    </source>
</evidence>
<dbReference type="EMBL" id="JBCLYO010000001">
    <property type="protein sequence ID" value="KAL0097110.1"/>
    <property type="molecule type" value="Genomic_DNA"/>
</dbReference>
<feature type="region of interest" description="Disordered" evidence="1">
    <location>
        <begin position="267"/>
        <end position="338"/>
    </location>
</feature>
<feature type="region of interest" description="Disordered" evidence="1">
    <location>
        <begin position="1"/>
        <end position="45"/>
    </location>
</feature>
<accession>A0ABR3BE28</accession>